<proteinExistence type="predicted"/>
<dbReference type="AlphaFoldDB" id="A0AAW9YBG8"/>
<evidence type="ECO:0000259" key="1">
    <source>
        <dbReference type="Pfam" id="PF18899"/>
    </source>
</evidence>
<organism evidence="2 3">
    <name type="scientific">Aeromonas rivipollensis</name>
    <dbReference type="NCBI Taxonomy" id="948519"/>
    <lineage>
        <taxon>Bacteria</taxon>
        <taxon>Pseudomonadati</taxon>
        <taxon>Pseudomonadota</taxon>
        <taxon>Gammaproteobacteria</taxon>
        <taxon>Aeromonadales</taxon>
        <taxon>Aeromonadaceae</taxon>
        <taxon>Aeromonas</taxon>
    </lineage>
</organism>
<reference evidence="2 3" key="1">
    <citation type="submission" date="2020-02" db="EMBL/GenBank/DDBJ databases">
        <title>Genome sequencing of Aeromonas rivipollensis.</title>
        <authorList>
            <person name="Fono-Tamo Ubani E.K."/>
            <person name="Lekota K.E."/>
        </authorList>
    </citation>
    <scope>NUCLEOTIDE SEQUENCE [LARGE SCALE GENOMIC DNA]</scope>
    <source>
        <strain evidence="2 3">G87</strain>
    </source>
</reference>
<protein>
    <submittedName>
        <fullName evidence="2">DUF91 domain-containing protein</fullName>
    </submittedName>
</protein>
<comment type="caution">
    <text evidence="2">The sequence shown here is derived from an EMBL/GenBank/DDBJ whole genome shotgun (WGS) entry which is preliminary data.</text>
</comment>
<accession>A0AAW9YBG8</accession>
<dbReference type="Proteomes" id="UP000480681">
    <property type="component" value="Unassembled WGS sequence"/>
</dbReference>
<dbReference type="Gene3D" id="3.40.1350.10">
    <property type="match status" value="1"/>
</dbReference>
<evidence type="ECO:0000313" key="3">
    <source>
        <dbReference type="Proteomes" id="UP000480681"/>
    </source>
</evidence>
<dbReference type="EMBL" id="JAAIKZ010000014">
    <property type="protein sequence ID" value="NEX74887.1"/>
    <property type="molecule type" value="Genomic_DNA"/>
</dbReference>
<feature type="domain" description="DUF5655" evidence="1">
    <location>
        <begin position="210"/>
        <end position="315"/>
    </location>
</feature>
<dbReference type="Pfam" id="PF18899">
    <property type="entry name" value="DUF5655"/>
    <property type="match status" value="1"/>
</dbReference>
<evidence type="ECO:0000313" key="2">
    <source>
        <dbReference type="EMBL" id="NEX74887.1"/>
    </source>
</evidence>
<dbReference type="GO" id="GO:0003676">
    <property type="term" value="F:nucleic acid binding"/>
    <property type="evidence" value="ECO:0007669"/>
    <property type="project" value="InterPro"/>
</dbReference>
<dbReference type="InterPro" id="IPR043714">
    <property type="entry name" value="DUF5655"/>
</dbReference>
<dbReference type="InterPro" id="IPR011856">
    <property type="entry name" value="tRNA_endonuc-like_dom_sf"/>
</dbReference>
<dbReference type="RefSeq" id="WP_163148208.1">
    <property type="nucleotide sequence ID" value="NZ_JAAIKZ010000014.1"/>
</dbReference>
<name>A0AAW9YBG8_9GAMM</name>
<gene>
    <name evidence="2" type="ORF">G4911_09090</name>
</gene>
<sequence>MSDIKLFRYGQHGVSELEGKAAVVEKQLQTLIEQQMAAFLGVRFLASEYTTGKTHKGRIDSLGIDENGCPVIIEYKRYSNENVINQGLFYLDWLLDHQAEFRWLVMETLGKEVADVIEWSGTRLLCIAGDFTRYDLHAVQQINRNVELIRYKLFGDDLLMLELVNAVSSQVNKLTTPAETGLSPQMPASEPVQTSNGHVRTNAERLVAASPSLRALHESVCDFMEVLGDEVQRKELKLYTAFKKIRNFVCVVIASTQQDPHLKFYLNLDPDTVELSEGMIVDARNKGHWGTGDLELTIRHQQDWEKVIPLIERSYLEN</sequence>